<proteinExistence type="predicted"/>
<name>A0ABT3BGN9_9RHOB</name>
<dbReference type="PANTHER" id="PTHR31891:SF1">
    <property type="entry name" value="FORMAMIDASE C869.04-RELATED"/>
    <property type="match status" value="1"/>
</dbReference>
<comment type="caution">
    <text evidence="2">The sequence shown here is derived from an EMBL/GenBank/DDBJ whole genome shotgun (WGS) entry which is preliminary data.</text>
</comment>
<keyword evidence="1" id="KW-0732">Signal</keyword>
<feature type="signal peptide" evidence="1">
    <location>
        <begin position="1"/>
        <end position="22"/>
    </location>
</feature>
<dbReference type="Gene3D" id="2.60.120.580">
    <property type="entry name" value="Acetamidase/Formamidase-like domains"/>
    <property type="match status" value="1"/>
</dbReference>
<gene>
    <name evidence="2" type="ORF">MUB52_15050</name>
</gene>
<protein>
    <submittedName>
        <fullName evidence="2">Acetamidase/formamidase family protein</fullName>
    </submittedName>
</protein>
<dbReference type="Gene3D" id="3.10.28.20">
    <property type="entry name" value="Acetamidase/Formamidase-like domains"/>
    <property type="match status" value="1"/>
</dbReference>
<reference evidence="2 3" key="1">
    <citation type="submission" date="2022-04" db="EMBL/GenBank/DDBJ databases">
        <title>Roseobacter sp. WL0113 is a bacterium isolated from neritic sediment.</title>
        <authorList>
            <person name="Wang L."/>
            <person name="He W."/>
            <person name="Zhang D.-F."/>
        </authorList>
    </citation>
    <scope>NUCLEOTIDE SEQUENCE [LARGE SCALE GENOMIC DNA]</scope>
    <source>
        <strain evidence="2 3">WL0113</strain>
    </source>
</reference>
<accession>A0ABT3BGN9</accession>
<organism evidence="2 3">
    <name type="scientific">Roseobacter sinensis</name>
    <dbReference type="NCBI Taxonomy" id="2931391"/>
    <lineage>
        <taxon>Bacteria</taxon>
        <taxon>Pseudomonadati</taxon>
        <taxon>Pseudomonadota</taxon>
        <taxon>Alphaproteobacteria</taxon>
        <taxon>Rhodobacterales</taxon>
        <taxon>Roseobacteraceae</taxon>
        <taxon>Roseobacter</taxon>
    </lineage>
</organism>
<dbReference type="InterPro" id="IPR004304">
    <property type="entry name" value="FmdA_AmdA"/>
</dbReference>
<evidence type="ECO:0000313" key="2">
    <source>
        <dbReference type="EMBL" id="MCV3272749.1"/>
    </source>
</evidence>
<dbReference type="RefSeq" id="WP_263845069.1">
    <property type="nucleotide sequence ID" value="NZ_JALIEB010000010.1"/>
</dbReference>
<keyword evidence="3" id="KW-1185">Reference proteome</keyword>
<dbReference type="Proteomes" id="UP001208690">
    <property type="component" value="Unassembled WGS sequence"/>
</dbReference>
<evidence type="ECO:0000256" key="1">
    <source>
        <dbReference type="SAM" id="SignalP"/>
    </source>
</evidence>
<feature type="chain" id="PRO_5046940217" evidence="1">
    <location>
        <begin position="23"/>
        <end position="417"/>
    </location>
</feature>
<dbReference type="EMBL" id="JALIEB010000010">
    <property type="protein sequence ID" value="MCV3272749.1"/>
    <property type="molecule type" value="Genomic_DNA"/>
</dbReference>
<evidence type="ECO:0000313" key="3">
    <source>
        <dbReference type="Proteomes" id="UP001208690"/>
    </source>
</evidence>
<sequence>MTSHYVRIAGCCLAALAAPVMADTTEVTWKTEVVVAKEGAFCSDDPNCFNRYHPDIPAVATASPGDFIIFETRDALDSDLTLDSNADDVAALDLSGVHPMTGPVAIEGAERGDVLAVTVVDINPDQFGYTVIVPGFGFLRDEFTEPYFVGWKQSRTHAVSDAMPGIAIPYEAFTGSIGTMPGEPEVDAWLARETALAAVGGIALPPEPTGAHPAAICGAGGTQEQRCLRTVPPRENGGNMDVQQMQVGTTILIPCFVDGCNLFVGDVHYAQGDGEVSGTAIETGAVVTVTTQIRKGQGEFITSPQVEGGQQIKDIEPSAFHQTIGYPFKETGTVPTYHTYLESEVIEDLPQLSEDLTLAARHALTQMIDHITRTYDLTREQAYVLASVAVDLRVGQVVDVPNYIITAVLNKDVFVDE</sequence>
<dbReference type="SUPFAM" id="SSF141130">
    <property type="entry name" value="Acetamidase/Formamidase-like"/>
    <property type="match status" value="1"/>
</dbReference>
<dbReference type="Pfam" id="PF03069">
    <property type="entry name" value="FmdA_AmdA"/>
    <property type="match status" value="1"/>
</dbReference>
<dbReference type="PANTHER" id="PTHR31891">
    <property type="entry name" value="FORMAMIDASE C869.04-RELATED"/>
    <property type="match status" value="1"/>
</dbReference>